<dbReference type="OrthoDB" id="297375at2759"/>
<dbReference type="PRINTS" id="PR00633">
    <property type="entry name" value="RCCNDNSATION"/>
</dbReference>
<gene>
    <name evidence="5" type="ORF">CTI12_AA389970</name>
</gene>
<dbReference type="Pfam" id="PF25390">
    <property type="entry name" value="WD40_RLD"/>
    <property type="match status" value="1"/>
</dbReference>
<evidence type="ECO:0000313" key="6">
    <source>
        <dbReference type="Proteomes" id="UP000245207"/>
    </source>
</evidence>
<evidence type="ECO:0000313" key="5">
    <source>
        <dbReference type="EMBL" id="PWA59406.1"/>
    </source>
</evidence>
<dbReference type="STRING" id="35608.A0A2U1MDX3"/>
<dbReference type="PROSITE" id="PS50012">
    <property type="entry name" value="RCC1_3"/>
    <property type="match status" value="5"/>
</dbReference>
<dbReference type="InterPro" id="IPR058923">
    <property type="entry name" value="RCC1-like_dom"/>
</dbReference>
<feature type="compositionally biased region" description="Basic and acidic residues" evidence="3">
    <location>
        <begin position="500"/>
        <end position="513"/>
    </location>
</feature>
<dbReference type="SUPFAM" id="SSF50985">
    <property type="entry name" value="RCC1/BLIP-II"/>
    <property type="match status" value="1"/>
</dbReference>
<name>A0A2U1MDX3_ARTAN</name>
<dbReference type="InterPro" id="IPR009091">
    <property type="entry name" value="RCC1/BLIP-II"/>
</dbReference>
<feature type="repeat" description="RCC1" evidence="2">
    <location>
        <begin position="98"/>
        <end position="149"/>
    </location>
</feature>
<feature type="compositionally biased region" description="Polar residues" evidence="3">
    <location>
        <begin position="456"/>
        <end position="466"/>
    </location>
</feature>
<feature type="repeat" description="RCC1" evidence="2">
    <location>
        <begin position="150"/>
        <end position="200"/>
    </location>
</feature>
<feature type="repeat" description="RCC1" evidence="2">
    <location>
        <begin position="370"/>
        <end position="423"/>
    </location>
</feature>
<dbReference type="InterPro" id="IPR000408">
    <property type="entry name" value="Reg_chr_condens"/>
</dbReference>
<protein>
    <submittedName>
        <fullName evidence="5">Regulator of chromosome condensation (RCC1) family protein</fullName>
    </submittedName>
</protein>
<dbReference type="GO" id="GO:0016020">
    <property type="term" value="C:membrane"/>
    <property type="evidence" value="ECO:0007669"/>
    <property type="project" value="TreeGrafter"/>
</dbReference>
<dbReference type="AlphaFoldDB" id="A0A2U1MDX3"/>
<dbReference type="GO" id="GO:0031267">
    <property type="term" value="F:small GTPase binding"/>
    <property type="evidence" value="ECO:0007669"/>
    <property type="project" value="TreeGrafter"/>
</dbReference>
<feature type="repeat" description="RCC1" evidence="2">
    <location>
        <begin position="269"/>
        <end position="323"/>
    </location>
</feature>
<accession>A0A2U1MDX3</accession>
<feature type="compositionally biased region" description="Low complexity" evidence="3">
    <location>
        <begin position="538"/>
        <end position="549"/>
    </location>
</feature>
<dbReference type="InterPro" id="IPR028641">
    <property type="entry name" value="RCC2"/>
</dbReference>
<feature type="repeat" description="RCC1" evidence="2">
    <location>
        <begin position="203"/>
        <end position="268"/>
    </location>
</feature>
<keyword evidence="1" id="KW-0677">Repeat</keyword>
<dbReference type="EMBL" id="PKPP01005631">
    <property type="protein sequence ID" value="PWA59406.1"/>
    <property type="molecule type" value="Genomic_DNA"/>
</dbReference>
<dbReference type="Proteomes" id="UP000245207">
    <property type="component" value="Unassembled WGS sequence"/>
</dbReference>
<evidence type="ECO:0000256" key="2">
    <source>
        <dbReference type="PROSITE-ProRule" id="PRU00235"/>
    </source>
</evidence>
<evidence type="ECO:0000259" key="4">
    <source>
        <dbReference type="Pfam" id="PF25390"/>
    </source>
</evidence>
<dbReference type="PANTHER" id="PTHR46207">
    <property type="entry name" value="PROTEIN RCC2"/>
    <property type="match status" value="1"/>
</dbReference>
<evidence type="ECO:0000256" key="3">
    <source>
        <dbReference type="SAM" id="MobiDB-lite"/>
    </source>
</evidence>
<keyword evidence="6" id="KW-1185">Reference proteome</keyword>
<feature type="domain" description="RCC1-like" evidence="4">
    <location>
        <begin position="66"/>
        <end position="299"/>
    </location>
</feature>
<evidence type="ECO:0000256" key="1">
    <source>
        <dbReference type="ARBA" id="ARBA00022737"/>
    </source>
</evidence>
<dbReference type="Pfam" id="PF00415">
    <property type="entry name" value="RCC1"/>
    <property type="match status" value="1"/>
</dbReference>
<comment type="caution">
    <text evidence="5">The sequence shown here is derived from an EMBL/GenBank/DDBJ whole genome shotgun (WGS) entry which is preliminary data.</text>
</comment>
<sequence>MAHGSRRQNGVHVGNGGWDAMMSSTVAMKTKKKEEDVKGGELLFCGTTRSEADIRRKKVLPGDIFVSPTRLRSLVGVDIRYVASGCASCHCVALSVDGRCFTWGKNEKGQLGHGDKTSRNSPTVVSGLSKYKVVKAGSGGGHTVVQTEDGTSFSFGWNKHGQLGTGSTKKEFELSPVQCLITDVRDVACGTDFTVWLTSIKGASIQTAGHPQYGQLGHGTDNEYNTKESSVRLAYEAQPRPKAIASLSDETILKVACGSNHTVALDSKGYIYTWGFGGYGRLGHREQKDEWSPRRVDVFTKHNLVPLDAILSAGSVSSACTAGVGKIYIWGKIKITGDNYMYPQPLMDLSGWKIRCMDSGSLHNFVGAESSCISWGIAQSGQLGYGPNQQKSSANPKKVDILEGMNVISVACGFAHSLVVVDRSNVGDQLDKLDVYDDKDTDEGIKEPATSKKTTRNSTAKTSDNANKGKKRIKEPATSKKTTRNSAAKISDNANKRKKKTEESHESEVIEESHESEDDSVEKTSGQNKQRRGKTSSRGRSSAATKAATPARRGRSRTKTS</sequence>
<dbReference type="Gene3D" id="2.130.10.30">
    <property type="entry name" value="Regulator of chromosome condensation 1/beta-lactamase-inhibitor protein II"/>
    <property type="match status" value="2"/>
</dbReference>
<feature type="region of interest" description="Disordered" evidence="3">
    <location>
        <begin position="439"/>
        <end position="561"/>
    </location>
</feature>
<dbReference type="PROSITE" id="PS00626">
    <property type="entry name" value="RCC1_2"/>
    <property type="match status" value="1"/>
</dbReference>
<reference evidence="5 6" key="1">
    <citation type="journal article" date="2018" name="Mol. Plant">
        <title>The genome of Artemisia annua provides insight into the evolution of Asteraceae family and artemisinin biosynthesis.</title>
        <authorList>
            <person name="Shen Q."/>
            <person name="Zhang L."/>
            <person name="Liao Z."/>
            <person name="Wang S."/>
            <person name="Yan T."/>
            <person name="Shi P."/>
            <person name="Liu M."/>
            <person name="Fu X."/>
            <person name="Pan Q."/>
            <person name="Wang Y."/>
            <person name="Lv Z."/>
            <person name="Lu X."/>
            <person name="Zhang F."/>
            <person name="Jiang W."/>
            <person name="Ma Y."/>
            <person name="Chen M."/>
            <person name="Hao X."/>
            <person name="Li L."/>
            <person name="Tang Y."/>
            <person name="Lv G."/>
            <person name="Zhou Y."/>
            <person name="Sun X."/>
            <person name="Brodelius P.E."/>
            <person name="Rose J.K.C."/>
            <person name="Tang K."/>
        </authorList>
    </citation>
    <scope>NUCLEOTIDE SEQUENCE [LARGE SCALE GENOMIC DNA]</scope>
    <source>
        <strain evidence="6">cv. Huhao1</strain>
        <tissue evidence="5">Leaf</tissue>
    </source>
</reference>
<organism evidence="5 6">
    <name type="scientific">Artemisia annua</name>
    <name type="common">Sweet wormwood</name>
    <dbReference type="NCBI Taxonomy" id="35608"/>
    <lineage>
        <taxon>Eukaryota</taxon>
        <taxon>Viridiplantae</taxon>
        <taxon>Streptophyta</taxon>
        <taxon>Embryophyta</taxon>
        <taxon>Tracheophyta</taxon>
        <taxon>Spermatophyta</taxon>
        <taxon>Magnoliopsida</taxon>
        <taxon>eudicotyledons</taxon>
        <taxon>Gunneridae</taxon>
        <taxon>Pentapetalae</taxon>
        <taxon>asterids</taxon>
        <taxon>campanulids</taxon>
        <taxon>Asterales</taxon>
        <taxon>Asteraceae</taxon>
        <taxon>Asteroideae</taxon>
        <taxon>Anthemideae</taxon>
        <taxon>Artemisiinae</taxon>
        <taxon>Artemisia</taxon>
    </lineage>
</organism>
<feature type="compositionally biased region" description="Basic and acidic residues" evidence="3">
    <location>
        <begin position="439"/>
        <end position="450"/>
    </location>
</feature>
<feature type="compositionally biased region" description="Basic residues" evidence="3">
    <location>
        <begin position="552"/>
        <end position="561"/>
    </location>
</feature>
<dbReference type="PANTHER" id="PTHR46207:SF1">
    <property type="entry name" value="PROTEIN RCC2"/>
    <property type="match status" value="1"/>
</dbReference>
<proteinExistence type="predicted"/>